<sequence>MDNKPHYFLRFSLVMLQFFTYLLVSYSAIFFIMHVASGSPLNHETVIPLTSLESSTIALYLQAPLFSQYLSSLKNLILLNWGHSFFNSLDPLIYYVPQALFITLLFTILTVILAVFLSAFLALITVFHPKKWIRRSLLLFILLLGSLPHVVAAPMLFLFASHYVPSIIISSSWLDLPKFSTIVLLLSVPYIALFTKLLYVDLSNTPHWFHLKQLLALGFSIKQSLWQLRYQILSPISRYIGIAIPQLLSGFILVEDLFRIPALGTLSIEAINRRDYPVILVTSMIFSLSIWIFTRLATSIQHKLDPRGGTVL</sequence>
<comment type="caution">
    <text evidence="9">The sequence shown here is derived from an EMBL/GenBank/DDBJ whole genome shotgun (WGS) entry which is preliminary data.</text>
</comment>
<evidence type="ECO:0000256" key="5">
    <source>
        <dbReference type="ARBA" id="ARBA00022989"/>
    </source>
</evidence>
<dbReference type="Proteomes" id="UP000711995">
    <property type="component" value="Unassembled WGS sequence"/>
</dbReference>
<evidence type="ECO:0000256" key="1">
    <source>
        <dbReference type="ARBA" id="ARBA00004651"/>
    </source>
</evidence>
<gene>
    <name evidence="9" type="ORF">HCT14_03875</name>
</gene>
<feature type="transmembrane region" description="Helical" evidence="7">
    <location>
        <begin position="7"/>
        <end position="33"/>
    </location>
</feature>
<dbReference type="InterPro" id="IPR000515">
    <property type="entry name" value="MetI-like"/>
</dbReference>
<dbReference type="InterPro" id="IPR035906">
    <property type="entry name" value="MetI-like_sf"/>
</dbReference>
<keyword evidence="5 7" id="KW-1133">Transmembrane helix</keyword>
<feature type="transmembrane region" description="Helical" evidence="7">
    <location>
        <begin position="179"/>
        <end position="199"/>
    </location>
</feature>
<keyword evidence="6 7" id="KW-0472">Membrane</keyword>
<feature type="transmembrane region" description="Helical" evidence="7">
    <location>
        <begin position="137"/>
        <end position="159"/>
    </location>
</feature>
<reference evidence="9 10" key="1">
    <citation type="submission" date="2020-03" db="EMBL/GenBank/DDBJ databases">
        <title>Spirochaetal bacteria isolated from arthropods constitute a novel genus Entomospira genus novum within the order Spirochaetales.</title>
        <authorList>
            <person name="Grana-Miraglia L."/>
            <person name="Sikutova S."/>
            <person name="Fingerle V."/>
            <person name="Sing A."/>
            <person name="Castillo-Ramirez S."/>
            <person name="Margos G."/>
            <person name="Rudolf I."/>
        </authorList>
    </citation>
    <scope>NUCLEOTIDE SEQUENCE [LARGE SCALE GENOMIC DNA]</scope>
    <source>
        <strain evidence="9 10">BR193</strain>
    </source>
</reference>
<dbReference type="PANTHER" id="PTHR43163">
    <property type="entry name" value="DIPEPTIDE TRANSPORT SYSTEM PERMEASE PROTEIN DPPB-RELATED"/>
    <property type="match status" value="1"/>
</dbReference>
<evidence type="ECO:0000313" key="10">
    <source>
        <dbReference type="Proteomes" id="UP000711995"/>
    </source>
</evidence>
<organism evidence="9 10">
    <name type="scientific">Entomospira entomophila</name>
    <dbReference type="NCBI Taxonomy" id="2719988"/>
    <lineage>
        <taxon>Bacteria</taxon>
        <taxon>Pseudomonadati</taxon>
        <taxon>Spirochaetota</taxon>
        <taxon>Spirochaetia</taxon>
        <taxon>Spirochaetales</taxon>
        <taxon>Spirochaetaceae</taxon>
        <taxon>Entomospira</taxon>
    </lineage>
</organism>
<keyword evidence="10" id="KW-1185">Reference proteome</keyword>
<keyword evidence="2 7" id="KW-0813">Transport</keyword>
<evidence type="ECO:0000256" key="6">
    <source>
        <dbReference type="ARBA" id="ARBA00023136"/>
    </source>
</evidence>
<evidence type="ECO:0000259" key="8">
    <source>
        <dbReference type="PROSITE" id="PS50928"/>
    </source>
</evidence>
<protein>
    <submittedName>
        <fullName evidence="9">ABC transporter permease subunit</fullName>
    </submittedName>
</protein>
<name>A0A968KWB2_9SPIO</name>
<dbReference type="EMBL" id="JAATLJ010000001">
    <property type="protein sequence ID" value="NIZ40650.1"/>
    <property type="molecule type" value="Genomic_DNA"/>
</dbReference>
<dbReference type="Gene3D" id="1.10.3720.10">
    <property type="entry name" value="MetI-like"/>
    <property type="match status" value="1"/>
</dbReference>
<evidence type="ECO:0000256" key="3">
    <source>
        <dbReference type="ARBA" id="ARBA00022475"/>
    </source>
</evidence>
<evidence type="ECO:0000313" key="9">
    <source>
        <dbReference type="EMBL" id="NIZ40650.1"/>
    </source>
</evidence>
<evidence type="ECO:0000256" key="4">
    <source>
        <dbReference type="ARBA" id="ARBA00022692"/>
    </source>
</evidence>
<dbReference type="RefSeq" id="WP_167700237.1">
    <property type="nucleotide sequence ID" value="NZ_CP118174.1"/>
</dbReference>
<comment type="subcellular location">
    <subcellularLocation>
        <location evidence="1 7">Cell membrane</location>
        <topology evidence="1 7">Multi-pass membrane protein</topology>
    </subcellularLocation>
</comment>
<dbReference type="AlphaFoldDB" id="A0A968KWB2"/>
<evidence type="ECO:0000256" key="2">
    <source>
        <dbReference type="ARBA" id="ARBA00022448"/>
    </source>
</evidence>
<dbReference type="SUPFAM" id="SSF161098">
    <property type="entry name" value="MetI-like"/>
    <property type="match status" value="1"/>
</dbReference>
<accession>A0A968KWB2</accession>
<feature type="transmembrane region" description="Helical" evidence="7">
    <location>
        <begin position="278"/>
        <end position="297"/>
    </location>
</feature>
<feature type="domain" description="ABC transmembrane type-1" evidence="8">
    <location>
        <begin position="100"/>
        <end position="297"/>
    </location>
</feature>
<keyword evidence="4 7" id="KW-0812">Transmembrane</keyword>
<dbReference type="PANTHER" id="PTHR43163:SF6">
    <property type="entry name" value="DIPEPTIDE TRANSPORT SYSTEM PERMEASE PROTEIN DPPB-RELATED"/>
    <property type="match status" value="1"/>
</dbReference>
<feature type="transmembrane region" description="Helical" evidence="7">
    <location>
        <begin position="99"/>
        <end position="125"/>
    </location>
</feature>
<dbReference type="Pfam" id="PF00528">
    <property type="entry name" value="BPD_transp_1"/>
    <property type="match status" value="1"/>
</dbReference>
<proteinExistence type="inferred from homology"/>
<dbReference type="GO" id="GO:0005886">
    <property type="term" value="C:plasma membrane"/>
    <property type="evidence" value="ECO:0007669"/>
    <property type="project" value="UniProtKB-SubCell"/>
</dbReference>
<dbReference type="GO" id="GO:0055085">
    <property type="term" value="P:transmembrane transport"/>
    <property type="evidence" value="ECO:0007669"/>
    <property type="project" value="InterPro"/>
</dbReference>
<dbReference type="PROSITE" id="PS50928">
    <property type="entry name" value="ABC_TM1"/>
    <property type="match status" value="1"/>
</dbReference>
<comment type="similarity">
    <text evidence="7">Belongs to the binding-protein-dependent transport system permease family.</text>
</comment>
<evidence type="ECO:0000256" key="7">
    <source>
        <dbReference type="RuleBase" id="RU363032"/>
    </source>
</evidence>
<keyword evidence="3" id="KW-1003">Cell membrane</keyword>